<sequence>MTPEEKIELAGNVITYGKALAPDRFPRPTEQVVAVWADVLGSISVPKGVWPEAVRVWAVEIAGERMCTPRELKQAARAVLARWESEPVKRELLAAHREARRVQRDRELSEGRFGEVRGHARPVLESRPVVSGAVLDAVKDVVKRV</sequence>
<dbReference type="OrthoDB" id="4427673at2"/>
<accession>A0A077HP58</accession>
<evidence type="ECO:0000313" key="3">
    <source>
        <dbReference type="Proteomes" id="UP000028939"/>
    </source>
</evidence>
<keyword evidence="3" id="KW-1185">Reference proteome</keyword>
<proteinExistence type="predicted"/>
<dbReference type="KEGG" id="cuv:CUREI_11470"/>
<organism evidence="1 3">
    <name type="scientific">Corynebacterium ureicelerivorans</name>
    <dbReference type="NCBI Taxonomy" id="401472"/>
    <lineage>
        <taxon>Bacteria</taxon>
        <taxon>Bacillati</taxon>
        <taxon>Actinomycetota</taxon>
        <taxon>Actinomycetes</taxon>
        <taxon>Mycobacteriales</taxon>
        <taxon>Corynebacteriaceae</taxon>
        <taxon>Corynebacterium</taxon>
    </lineage>
</organism>
<keyword evidence="2" id="KW-0614">Plasmid</keyword>
<dbReference type="KEGG" id="cuv:CUREI_02935"/>
<dbReference type="Proteomes" id="UP000028939">
    <property type="component" value="Plasmid unnamed"/>
</dbReference>
<evidence type="ECO:0000313" key="2">
    <source>
        <dbReference type="EMBL" id="AIL97796.1"/>
    </source>
</evidence>
<protein>
    <submittedName>
        <fullName evidence="1">Uncharacterized protein</fullName>
    </submittedName>
</protein>
<dbReference type="EMBL" id="CP009216">
    <property type="protein sequence ID" value="AIL97796.1"/>
    <property type="molecule type" value="Genomic_DNA"/>
</dbReference>
<gene>
    <name evidence="1" type="ORF">CUREI_02935</name>
    <name evidence="2" type="ORF">CUREI_11470</name>
</gene>
<dbReference type="EMBL" id="CP009215">
    <property type="protein sequence ID" value="AIL96392.1"/>
    <property type="molecule type" value="Genomic_DNA"/>
</dbReference>
<dbReference type="Proteomes" id="UP000028939">
    <property type="component" value="Chromosome"/>
</dbReference>
<dbReference type="AlphaFoldDB" id="A0A077HP58"/>
<dbReference type="HOGENOM" id="CLU_1701326_0_0_11"/>
<dbReference type="STRING" id="401472.CUREI_02935"/>
<reference evidence="1 3" key="1">
    <citation type="submission" date="2014-08" db="EMBL/GenBank/DDBJ databases">
        <title>Complete genome sequence of Corynebacterium ureicelerivorans DSM 45051, a lipophilic and urea-splitting isolate from a blood culture of a septicaemia patient.</title>
        <authorList>
            <person name="Tippelt A."/>
            <person name="Albersmeier A."/>
            <person name="Brinkrolf K."/>
            <person name="Ruckert C."/>
            <person name="Tauch A."/>
        </authorList>
    </citation>
    <scope>NUCLEOTIDE SEQUENCE [LARGE SCALE GENOMIC DNA]</scope>
    <source>
        <strain evidence="1 3">IMMIB RIV-2301</strain>
        <plasmid evidence="3">Plasmid unnamed</plasmid>
        <plasmid evidence="2">unnamed</plasmid>
    </source>
</reference>
<evidence type="ECO:0000313" key="1">
    <source>
        <dbReference type="EMBL" id="AIL96392.1"/>
    </source>
</evidence>
<name>A0A077HP58_9CORY</name>
<dbReference type="RefSeq" id="WP_038610186.1">
    <property type="nucleotide sequence ID" value="NZ_CP009215.1"/>
</dbReference>
<geneLocation type="plasmid" evidence="2">
    <name>unnamed</name>
</geneLocation>